<dbReference type="AlphaFoldDB" id="A0A4P9YB15"/>
<evidence type="ECO:0000313" key="1">
    <source>
        <dbReference type="EMBL" id="RKP16144.1"/>
    </source>
</evidence>
<organism evidence="1 2">
    <name type="scientific">Rozella allomycis (strain CSF55)</name>
    <dbReference type="NCBI Taxonomy" id="988480"/>
    <lineage>
        <taxon>Eukaryota</taxon>
        <taxon>Fungi</taxon>
        <taxon>Fungi incertae sedis</taxon>
        <taxon>Cryptomycota</taxon>
        <taxon>Cryptomycota incertae sedis</taxon>
        <taxon>Rozella</taxon>
    </lineage>
</organism>
<sequence length="279" mass="31048">YMALDLCDTKMSTDKTGYPGVFDAKKLQVDTSSSASITLPPSFAFHEFANNMVGQGDIQSFVFEISDNNNVLSIKSNGDIEEAEIWYGNPSLSYSIPDLETCQTDIGHPHKVLVVYLRQIMDVTDNPFRTSYGMPPVCPGGSFQIPVEAATAIKDESSINLTYNDAAIELDNLQDISLVYLVDFPYSSKYWIGLDIENFKGEVKAVLIDGISVLDHPLNEENKHFLIHHVIPCGVHKVLIKFNKDNNSKMHLMTEDEIAVFNGFILSTVISIDDENKEA</sequence>
<protein>
    <submittedName>
        <fullName evidence="1">Uncharacterized protein</fullName>
    </submittedName>
</protein>
<feature type="non-terminal residue" evidence="1">
    <location>
        <position position="1"/>
    </location>
</feature>
<dbReference type="Proteomes" id="UP000281549">
    <property type="component" value="Unassembled WGS sequence"/>
</dbReference>
<proteinExistence type="predicted"/>
<name>A0A4P9YB15_ROZAC</name>
<reference evidence="2" key="1">
    <citation type="journal article" date="2018" name="Nat. Microbiol.">
        <title>Leveraging single-cell genomics to expand the fungal tree of life.</title>
        <authorList>
            <person name="Ahrendt S.R."/>
            <person name="Quandt C.A."/>
            <person name="Ciobanu D."/>
            <person name="Clum A."/>
            <person name="Salamov A."/>
            <person name="Andreopoulos B."/>
            <person name="Cheng J.F."/>
            <person name="Woyke T."/>
            <person name="Pelin A."/>
            <person name="Henrissat B."/>
            <person name="Reynolds N.K."/>
            <person name="Benny G.L."/>
            <person name="Smith M.E."/>
            <person name="James T.Y."/>
            <person name="Grigoriev I.V."/>
        </authorList>
    </citation>
    <scope>NUCLEOTIDE SEQUENCE [LARGE SCALE GENOMIC DNA]</scope>
    <source>
        <strain evidence="2">CSF55</strain>
    </source>
</reference>
<accession>A0A4P9YB15</accession>
<evidence type="ECO:0000313" key="2">
    <source>
        <dbReference type="Proteomes" id="UP000281549"/>
    </source>
</evidence>
<gene>
    <name evidence="1" type="ORF">ROZALSC1DRAFT_25615</name>
</gene>
<dbReference type="EMBL" id="ML006922">
    <property type="protein sequence ID" value="RKP16144.1"/>
    <property type="molecule type" value="Genomic_DNA"/>
</dbReference>